<sequence length="26" mass="3005">MGKKIKQLEEKKMQCTNIVVITLQLS</sequence>
<evidence type="ECO:0000313" key="1">
    <source>
        <dbReference type="EMBL" id="MBA0862035.1"/>
    </source>
</evidence>
<gene>
    <name evidence="1" type="ORF">Goshw_003669</name>
</gene>
<dbReference type="AlphaFoldDB" id="A0A7J9LTB7"/>
<proteinExistence type="predicted"/>
<protein>
    <submittedName>
        <fullName evidence="1">Uncharacterized protein</fullName>
    </submittedName>
</protein>
<reference evidence="1 2" key="1">
    <citation type="journal article" date="2019" name="Genome Biol. Evol.">
        <title>Insights into the evolution of the New World diploid cottons (Gossypium, subgenus Houzingenia) based on genome sequencing.</title>
        <authorList>
            <person name="Grover C.E."/>
            <person name="Arick M.A. 2nd"/>
            <person name="Thrash A."/>
            <person name="Conover J.L."/>
            <person name="Sanders W.S."/>
            <person name="Peterson D.G."/>
            <person name="Frelichowski J.E."/>
            <person name="Scheffler J.A."/>
            <person name="Scheffler B.E."/>
            <person name="Wendel J.F."/>
        </authorList>
    </citation>
    <scope>NUCLEOTIDE SEQUENCE [LARGE SCALE GENOMIC DNA]</scope>
    <source>
        <strain evidence="1">1</strain>
        <tissue evidence="1">Leaf</tissue>
    </source>
</reference>
<name>A0A7J9LTB7_GOSSC</name>
<organism evidence="1 2">
    <name type="scientific">Gossypium schwendimanii</name>
    <name type="common">Cotton</name>
    <dbReference type="NCBI Taxonomy" id="34291"/>
    <lineage>
        <taxon>Eukaryota</taxon>
        <taxon>Viridiplantae</taxon>
        <taxon>Streptophyta</taxon>
        <taxon>Embryophyta</taxon>
        <taxon>Tracheophyta</taxon>
        <taxon>Spermatophyta</taxon>
        <taxon>Magnoliopsida</taxon>
        <taxon>eudicotyledons</taxon>
        <taxon>Gunneridae</taxon>
        <taxon>Pentapetalae</taxon>
        <taxon>rosids</taxon>
        <taxon>malvids</taxon>
        <taxon>Malvales</taxon>
        <taxon>Malvaceae</taxon>
        <taxon>Malvoideae</taxon>
        <taxon>Gossypium</taxon>
    </lineage>
</organism>
<dbReference type="EMBL" id="JABFAF010000008">
    <property type="protein sequence ID" value="MBA0862035.1"/>
    <property type="molecule type" value="Genomic_DNA"/>
</dbReference>
<accession>A0A7J9LTB7</accession>
<dbReference type="Proteomes" id="UP000593576">
    <property type="component" value="Unassembled WGS sequence"/>
</dbReference>
<keyword evidence="2" id="KW-1185">Reference proteome</keyword>
<comment type="caution">
    <text evidence="1">The sequence shown here is derived from an EMBL/GenBank/DDBJ whole genome shotgun (WGS) entry which is preliminary data.</text>
</comment>
<evidence type="ECO:0000313" key="2">
    <source>
        <dbReference type="Proteomes" id="UP000593576"/>
    </source>
</evidence>